<dbReference type="PATRIC" id="fig|319652.3.peg.319"/>
<dbReference type="InterPro" id="IPR050535">
    <property type="entry name" value="DNA_Repair-Maintenance_Comp"/>
</dbReference>
<accession>A0A0R2IZH5</accession>
<dbReference type="GO" id="GO:0016787">
    <property type="term" value="F:hydrolase activity"/>
    <property type="evidence" value="ECO:0007669"/>
    <property type="project" value="UniProtKB-KW"/>
</dbReference>
<sequence>MKFIHAADIHLDSPFKGLRQAPDKVWQLIHQSTYQAFSNLVTTAIQENVDFVLLVGDLFDQVKHSIQADIFVNEQFERLNERQIPVYLSYGNHDYLNKNTEIMHFPKNVHVFATKPEVKDLTLTDGTSVSIVGFSYGQQAVKEDVVDQFPMRNQSDFEIGTVHGSLDSLNAPEANYAPFSKNELVNLHYDYWALGHIHKRQVLNEQPPIIYPGNLQGRHKNEAGPKGFYLVSNQGSQLSAEFVEASVTDWQSLVVEAEMGDTFDQLIKKITSALELSQTNKPQFINVNLKNVQNLDTAVLLRIKDNSLLEVIQQQLLKNGHSWIYEINLLSEQPLGHLTALDSTFWQKSQQKVFSTENIDKVAGKLLNYGFIAGALRQDIQEGQLQAQAEISLLENGGREEQNNENTNN</sequence>
<dbReference type="STRING" id="319652.IV80_GL000316"/>
<comment type="caution">
    <text evidence="3">The sequence shown here is derived from an EMBL/GenBank/DDBJ whole genome shotgun (WGS) entry which is preliminary data.</text>
</comment>
<name>A0A0R2IZH5_9LACO</name>
<dbReference type="SUPFAM" id="SSF56300">
    <property type="entry name" value="Metallo-dependent phosphatases"/>
    <property type="match status" value="1"/>
</dbReference>
<dbReference type="RefSeq" id="WP_057748487.1">
    <property type="nucleotide sequence ID" value="NZ_BJVH01000001.1"/>
</dbReference>
<dbReference type="InterPro" id="IPR029052">
    <property type="entry name" value="Metallo-depent_PP-like"/>
</dbReference>
<feature type="domain" description="Calcineurin-like phosphoesterase" evidence="2">
    <location>
        <begin position="1"/>
        <end position="199"/>
    </location>
</feature>
<dbReference type="InterPro" id="IPR014576">
    <property type="entry name" value="Pesterase_YhaO"/>
</dbReference>
<dbReference type="EMBL" id="JQBR01000001">
    <property type="protein sequence ID" value="KRN67772.1"/>
    <property type="molecule type" value="Genomic_DNA"/>
</dbReference>
<reference evidence="3 4" key="1">
    <citation type="journal article" date="2015" name="Genome Announc.">
        <title>Expanding the biotechnology potential of lactobacilli through comparative genomics of 213 strains and associated genera.</title>
        <authorList>
            <person name="Sun Z."/>
            <person name="Harris H.M."/>
            <person name="McCann A."/>
            <person name="Guo C."/>
            <person name="Argimon S."/>
            <person name="Zhang W."/>
            <person name="Yang X."/>
            <person name="Jeffery I.B."/>
            <person name="Cooney J.C."/>
            <person name="Kagawa T.F."/>
            <person name="Liu W."/>
            <person name="Song Y."/>
            <person name="Salvetti E."/>
            <person name="Wrobel A."/>
            <person name="Rasinkangas P."/>
            <person name="Parkhill J."/>
            <person name="Rea M.C."/>
            <person name="O'Sullivan O."/>
            <person name="Ritari J."/>
            <person name="Douillard F.P."/>
            <person name="Paul Ross R."/>
            <person name="Yang R."/>
            <person name="Briner A.E."/>
            <person name="Felis G.E."/>
            <person name="de Vos W.M."/>
            <person name="Barrangou R."/>
            <person name="Klaenhammer T.R."/>
            <person name="Caufield P.W."/>
            <person name="Cui Y."/>
            <person name="Zhang H."/>
            <person name="O'Toole P.W."/>
        </authorList>
    </citation>
    <scope>NUCLEOTIDE SEQUENCE [LARGE SCALE GENOMIC DNA]</scope>
    <source>
        <strain evidence="3 4">DSM 17757</strain>
    </source>
</reference>
<dbReference type="Gene3D" id="3.60.21.10">
    <property type="match status" value="1"/>
</dbReference>
<dbReference type="Proteomes" id="UP000051568">
    <property type="component" value="Unassembled WGS sequence"/>
</dbReference>
<dbReference type="PANTHER" id="PTHR30337">
    <property type="entry name" value="COMPONENT OF ATP-DEPENDENT DSDNA EXONUCLEASE"/>
    <property type="match status" value="1"/>
</dbReference>
<evidence type="ECO:0000256" key="1">
    <source>
        <dbReference type="ARBA" id="ARBA00022801"/>
    </source>
</evidence>
<dbReference type="OrthoDB" id="9773856at2"/>
<dbReference type="PIRSF" id="PIRSF033091">
    <property type="entry name" value="Pesterase_YhaO"/>
    <property type="match status" value="1"/>
</dbReference>
<evidence type="ECO:0000313" key="4">
    <source>
        <dbReference type="Proteomes" id="UP000051568"/>
    </source>
</evidence>
<organism evidence="3 4">
    <name type="scientific">Pediococcus cellicola</name>
    <dbReference type="NCBI Taxonomy" id="319652"/>
    <lineage>
        <taxon>Bacteria</taxon>
        <taxon>Bacillati</taxon>
        <taxon>Bacillota</taxon>
        <taxon>Bacilli</taxon>
        <taxon>Lactobacillales</taxon>
        <taxon>Lactobacillaceae</taxon>
        <taxon>Pediococcus</taxon>
    </lineage>
</organism>
<evidence type="ECO:0000313" key="3">
    <source>
        <dbReference type="EMBL" id="KRN67772.1"/>
    </source>
</evidence>
<gene>
    <name evidence="3" type="ORF">IV80_GL000316</name>
</gene>
<proteinExistence type="predicted"/>
<evidence type="ECO:0000259" key="2">
    <source>
        <dbReference type="Pfam" id="PF00149"/>
    </source>
</evidence>
<keyword evidence="1" id="KW-0378">Hydrolase</keyword>
<dbReference type="Pfam" id="PF00149">
    <property type="entry name" value="Metallophos"/>
    <property type="match status" value="1"/>
</dbReference>
<dbReference type="CDD" id="cd00840">
    <property type="entry name" value="MPP_Mre11_N"/>
    <property type="match status" value="1"/>
</dbReference>
<protein>
    <submittedName>
        <fullName evidence="3">Metallophosphoesterase</fullName>
    </submittedName>
</protein>
<dbReference type="PANTHER" id="PTHR30337:SF7">
    <property type="entry name" value="PHOSPHOESTERASE"/>
    <property type="match status" value="1"/>
</dbReference>
<keyword evidence="4" id="KW-1185">Reference proteome</keyword>
<dbReference type="InterPro" id="IPR041796">
    <property type="entry name" value="Mre11_N"/>
</dbReference>
<dbReference type="AlphaFoldDB" id="A0A0R2IZH5"/>
<dbReference type="InterPro" id="IPR004843">
    <property type="entry name" value="Calcineurin-like_PHP"/>
</dbReference>